<evidence type="ECO:0000313" key="3">
    <source>
        <dbReference type="Proteomes" id="UP000001072"/>
    </source>
</evidence>
<keyword evidence="1" id="KW-0732">Signal</keyword>
<accession>F4S9T1</accession>
<dbReference type="GeneID" id="18924974"/>
<name>F4S9T1_MELLP</name>
<dbReference type="VEuPathDB" id="FungiDB:MELLADRAFT_113412"/>
<dbReference type="Proteomes" id="UP000001072">
    <property type="component" value="Unassembled WGS sequence"/>
</dbReference>
<gene>
    <name evidence="2" type="ORF">MELLADRAFT_113412</name>
</gene>
<dbReference type="KEGG" id="mlr:MELLADRAFT_113412"/>
<evidence type="ECO:0000256" key="1">
    <source>
        <dbReference type="SAM" id="SignalP"/>
    </source>
</evidence>
<sequence length="181" mass="20236">MLSLQTALVLGLCMFLPSLTLADDHPPQSAEVYWRWKDEGNSNPQDYGIFTGHATVTWTRSAHCKSTGVKHNWVPQLSGSVVSVTAVTKQGSKDYMDPKSIAHWVHYEDTMNGCDVHSRTDFTVYKGGDRSQRMIIRLPDICTDVSCKGPNKEKPNVQCLNGPKGKIVMYLGKWIDECFNA</sequence>
<keyword evidence="3" id="KW-1185">Reference proteome</keyword>
<reference evidence="3" key="1">
    <citation type="journal article" date="2011" name="Proc. Natl. Acad. Sci. U.S.A.">
        <title>Obligate biotrophy features unraveled by the genomic analysis of rust fungi.</title>
        <authorList>
            <person name="Duplessis S."/>
            <person name="Cuomo C.A."/>
            <person name="Lin Y.-C."/>
            <person name="Aerts A."/>
            <person name="Tisserant E."/>
            <person name="Veneault-Fourrey C."/>
            <person name="Joly D.L."/>
            <person name="Hacquard S."/>
            <person name="Amselem J."/>
            <person name="Cantarel B.L."/>
            <person name="Chiu R."/>
            <person name="Coutinho P.M."/>
            <person name="Feau N."/>
            <person name="Field M."/>
            <person name="Frey P."/>
            <person name="Gelhaye E."/>
            <person name="Goldberg J."/>
            <person name="Grabherr M.G."/>
            <person name="Kodira C.D."/>
            <person name="Kohler A."/>
            <person name="Kuees U."/>
            <person name="Lindquist E.A."/>
            <person name="Lucas S.M."/>
            <person name="Mago R."/>
            <person name="Mauceli E."/>
            <person name="Morin E."/>
            <person name="Murat C."/>
            <person name="Pangilinan J.L."/>
            <person name="Park R."/>
            <person name="Pearson M."/>
            <person name="Quesneville H."/>
            <person name="Rouhier N."/>
            <person name="Sakthikumar S."/>
            <person name="Salamov A.A."/>
            <person name="Schmutz J."/>
            <person name="Selles B."/>
            <person name="Shapiro H."/>
            <person name="Tanguay P."/>
            <person name="Tuskan G.A."/>
            <person name="Henrissat B."/>
            <person name="Van de Peer Y."/>
            <person name="Rouze P."/>
            <person name="Ellis J.G."/>
            <person name="Dodds P.N."/>
            <person name="Schein J.E."/>
            <person name="Zhong S."/>
            <person name="Hamelin R.C."/>
            <person name="Grigoriev I.V."/>
            <person name="Szabo L.J."/>
            <person name="Martin F."/>
        </authorList>
    </citation>
    <scope>NUCLEOTIDE SEQUENCE [LARGE SCALE GENOMIC DNA]</scope>
    <source>
        <strain evidence="3">98AG31 / pathotype 3-4-7</strain>
    </source>
</reference>
<dbReference type="RefSeq" id="XP_007418152.1">
    <property type="nucleotide sequence ID" value="XM_007418090.1"/>
</dbReference>
<evidence type="ECO:0000313" key="2">
    <source>
        <dbReference type="EMBL" id="EGF98569.1"/>
    </source>
</evidence>
<dbReference type="InParanoid" id="F4S9T1"/>
<feature type="signal peptide" evidence="1">
    <location>
        <begin position="1"/>
        <end position="22"/>
    </location>
</feature>
<protein>
    <submittedName>
        <fullName evidence="2">Secreted protein</fullName>
    </submittedName>
</protein>
<organism evidence="3">
    <name type="scientific">Melampsora larici-populina (strain 98AG31 / pathotype 3-4-7)</name>
    <name type="common">Poplar leaf rust fungus</name>
    <dbReference type="NCBI Taxonomy" id="747676"/>
    <lineage>
        <taxon>Eukaryota</taxon>
        <taxon>Fungi</taxon>
        <taxon>Dikarya</taxon>
        <taxon>Basidiomycota</taxon>
        <taxon>Pucciniomycotina</taxon>
        <taxon>Pucciniomycetes</taxon>
        <taxon>Pucciniales</taxon>
        <taxon>Melampsoraceae</taxon>
        <taxon>Melampsora</taxon>
    </lineage>
</organism>
<proteinExistence type="predicted"/>
<dbReference type="HOGENOM" id="CLU_1619410_0_0_1"/>
<feature type="chain" id="PRO_5003315980" evidence="1">
    <location>
        <begin position="23"/>
        <end position="181"/>
    </location>
</feature>
<dbReference type="EMBL" id="GL883173">
    <property type="protein sequence ID" value="EGF98569.1"/>
    <property type="molecule type" value="Genomic_DNA"/>
</dbReference>
<dbReference type="AlphaFoldDB" id="F4S9T1"/>